<evidence type="ECO:0000313" key="3">
    <source>
        <dbReference type="Proteomes" id="UP000177707"/>
    </source>
</evidence>
<organism evidence="2 3">
    <name type="scientific">Candidatus Zambryskibacteria bacterium RIFCSPLOWO2_01_FULL_39_39</name>
    <dbReference type="NCBI Taxonomy" id="1802758"/>
    <lineage>
        <taxon>Bacteria</taxon>
        <taxon>Candidatus Zambryskiibacteriota</taxon>
    </lineage>
</organism>
<keyword evidence="1" id="KW-0472">Membrane</keyword>
<evidence type="ECO:0000313" key="2">
    <source>
        <dbReference type="EMBL" id="OHB01830.1"/>
    </source>
</evidence>
<sequence length="84" mass="9949">MSQFKFKKERGFIQIILIVVGALVLLKYIYDIDIVGFLTQGRFKELLDRVYDLGTKGWEKYSETLIKLWDYIINFVKNIIAKVK</sequence>
<keyword evidence="1" id="KW-0812">Transmembrane</keyword>
<dbReference type="Proteomes" id="UP000177707">
    <property type="component" value="Unassembled WGS sequence"/>
</dbReference>
<dbReference type="STRING" id="1802758.A3A96_00105"/>
<reference evidence="2 3" key="1">
    <citation type="journal article" date="2016" name="Nat. Commun.">
        <title>Thousands of microbial genomes shed light on interconnected biogeochemical processes in an aquifer system.</title>
        <authorList>
            <person name="Anantharaman K."/>
            <person name="Brown C.T."/>
            <person name="Hug L.A."/>
            <person name="Sharon I."/>
            <person name="Castelle C.J."/>
            <person name="Probst A.J."/>
            <person name="Thomas B.C."/>
            <person name="Singh A."/>
            <person name="Wilkins M.J."/>
            <person name="Karaoz U."/>
            <person name="Brodie E.L."/>
            <person name="Williams K.H."/>
            <person name="Hubbard S.S."/>
            <person name="Banfield J.F."/>
        </authorList>
    </citation>
    <scope>NUCLEOTIDE SEQUENCE [LARGE SCALE GENOMIC DNA]</scope>
</reference>
<accession>A0A1G2TYX4</accession>
<dbReference type="AlphaFoldDB" id="A0A1G2TYX4"/>
<protein>
    <submittedName>
        <fullName evidence="2">Uncharacterized protein</fullName>
    </submittedName>
</protein>
<feature type="transmembrane region" description="Helical" evidence="1">
    <location>
        <begin position="12"/>
        <end position="30"/>
    </location>
</feature>
<proteinExistence type="predicted"/>
<keyword evidence="1" id="KW-1133">Transmembrane helix</keyword>
<comment type="caution">
    <text evidence="2">The sequence shown here is derived from an EMBL/GenBank/DDBJ whole genome shotgun (WGS) entry which is preliminary data.</text>
</comment>
<gene>
    <name evidence="2" type="ORF">A3A96_00105</name>
</gene>
<dbReference type="EMBL" id="MHWB01000009">
    <property type="protein sequence ID" value="OHB01830.1"/>
    <property type="molecule type" value="Genomic_DNA"/>
</dbReference>
<name>A0A1G2TYX4_9BACT</name>
<evidence type="ECO:0000256" key="1">
    <source>
        <dbReference type="SAM" id="Phobius"/>
    </source>
</evidence>